<gene>
    <name evidence="2" type="ORF">H8B04_13820</name>
</gene>
<comment type="caution">
    <text evidence="2">The sequence shown here is derived from an EMBL/GenBank/DDBJ whole genome shotgun (WGS) entry which is preliminary data.</text>
</comment>
<name>A0ABR7YH30_9SPHI</name>
<sequence>MNKDFENIDEYIALQEPLHQKKLMQLRSIIAEIVPEGTKETISYKIPTFRLNGNLIHFAQFKNHIGIYPGSEAIEAFQERLHSYKTSKGAIQIPNSSPIDKDLIYDIVQYNIEILRQKKSPNWTSYQNQWQELYEKMNVTISKLNLKKEIKWGMDIYTFERKNVLGWAGFKNFFSIWFYNGVFLSDPYSVLVAATEGKTKSLRQWRLKNANEFDEKKIIEYIEDSIQTIKDGKFVPAEKGIKKEAEGVLKDELLINKVLKQAFEKLTPGKQKEYIEYIEEAKQEKTKLTRLEKIIPFILGGKGLNDKYKR</sequence>
<proteinExistence type="predicted"/>
<dbReference type="RefSeq" id="WP_190302731.1">
    <property type="nucleotide sequence ID" value="NZ_JACOIJ010000032.1"/>
</dbReference>
<feature type="domain" description="YdhG-like" evidence="1">
    <location>
        <begin position="19"/>
        <end position="112"/>
    </location>
</feature>
<organism evidence="2 3">
    <name type="scientific">Sphingobacterium litopenaei</name>
    <dbReference type="NCBI Taxonomy" id="2763500"/>
    <lineage>
        <taxon>Bacteria</taxon>
        <taxon>Pseudomonadati</taxon>
        <taxon>Bacteroidota</taxon>
        <taxon>Sphingobacteriia</taxon>
        <taxon>Sphingobacteriales</taxon>
        <taxon>Sphingobacteriaceae</taxon>
        <taxon>Sphingobacterium</taxon>
    </lineage>
</organism>
<keyword evidence="3" id="KW-1185">Reference proteome</keyword>
<dbReference type="InterPro" id="IPR014922">
    <property type="entry name" value="YdhG-like"/>
</dbReference>
<evidence type="ECO:0000313" key="3">
    <source>
        <dbReference type="Proteomes" id="UP000651271"/>
    </source>
</evidence>
<dbReference type="SUPFAM" id="SSF159888">
    <property type="entry name" value="YdhG-like"/>
    <property type="match status" value="2"/>
</dbReference>
<reference evidence="2 3" key="1">
    <citation type="submission" date="2020-08" db="EMBL/GenBank/DDBJ databases">
        <title>Sphingobacterium sp. DN04309 isolated from aquaculture water.</title>
        <authorList>
            <person name="Zhang M."/>
        </authorList>
    </citation>
    <scope>NUCLEOTIDE SEQUENCE [LARGE SCALE GENOMIC DNA]</scope>
    <source>
        <strain evidence="2 3">DN04309</strain>
    </source>
</reference>
<dbReference type="Pfam" id="PF08818">
    <property type="entry name" value="DUF1801"/>
    <property type="match status" value="2"/>
</dbReference>
<feature type="domain" description="YdhG-like" evidence="1">
    <location>
        <begin position="130"/>
        <end position="225"/>
    </location>
</feature>
<dbReference type="EMBL" id="JACOIJ010000032">
    <property type="protein sequence ID" value="MBD1430622.1"/>
    <property type="molecule type" value="Genomic_DNA"/>
</dbReference>
<evidence type="ECO:0000259" key="1">
    <source>
        <dbReference type="Pfam" id="PF08818"/>
    </source>
</evidence>
<dbReference type="Proteomes" id="UP000651271">
    <property type="component" value="Unassembled WGS sequence"/>
</dbReference>
<accession>A0ABR7YH30</accession>
<protein>
    <submittedName>
        <fullName evidence="2">DUF1801 domain-containing protein</fullName>
    </submittedName>
</protein>
<dbReference type="Gene3D" id="3.90.1150.200">
    <property type="match status" value="2"/>
</dbReference>
<evidence type="ECO:0000313" key="2">
    <source>
        <dbReference type="EMBL" id="MBD1430622.1"/>
    </source>
</evidence>
<dbReference type="Pfam" id="PF13376">
    <property type="entry name" value="OmdA"/>
    <property type="match status" value="1"/>
</dbReference>